<dbReference type="CDD" id="cd03416">
    <property type="entry name" value="CbiX_SirB_N"/>
    <property type="match status" value="1"/>
</dbReference>
<accession>A0A6N9Q5F4</accession>
<evidence type="ECO:0000256" key="2">
    <source>
        <dbReference type="ARBA" id="ARBA00023239"/>
    </source>
</evidence>
<dbReference type="OrthoDB" id="1489951at2"/>
<dbReference type="GO" id="GO:0046872">
    <property type="term" value="F:metal ion binding"/>
    <property type="evidence" value="ECO:0007669"/>
    <property type="project" value="UniProtKB-KW"/>
</dbReference>
<evidence type="ECO:0000256" key="1">
    <source>
        <dbReference type="ARBA" id="ARBA00022723"/>
    </source>
</evidence>
<dbReference type="InterPro" id="IPR050963">
    <property type="entry name" value="Sirohydro_Cobaltochel/CbiX"/>
</dbReference>
<keyword evidence="2" id="KW-0456">Lyase</keyword>
<protein>
    <submittedName>
        <fullName evidence="3">Cobalamin biosynthesis protein CbiX</fullName>
    </submittedName>
</protein>
<dbReference type="RefSeq" id="WP_160646674.1">
    <property type="nucleotide sequence ID" value="NZ_SIJB01000028.1"/>
</dbReference>
<reference evidence="3 4" key="1">
    <citation type="submission" date="2019-01" db="EMBL/GenBank/DDBJ databases">
        <title>Chengkuizengella sp. nov., isolated from deep-sea sediment of East Pacific Ocean.</title>
        <authorList>
            <person name="Yang J."/>
            <person name="Lai Q."/>
            <person name="Shao Z."/>
        </authorList>
    </citation>
    <scope>NUCLEOTIDE SEQUENCE [LARGE SCALE GENOMIC DNA]</scope>
    <source>
        <strain evidence="3 4">YPA3-1-1</strain>
    </source>
</reference>
<organism evidence="3 4">
    <name type="scientific">Chengkuizengella marina</name>
    <dbReference type="NCBI Taxonomy" id="2507566"/>
    <lineage>
        <taxon>Bacteria</taxon>
        <taxon>Bacillati</taxon>
        <taxon>Bacillota</taxon>
        <taxon>Bacilli</taxon>
        <taxon>Bacillales</taxon>
        <taxon>Paenibacillaceae</taxon>
        <taxon>Chengkuizengella</taxon>
    </lineage>
</organism>
<dbReference type="PANTHER" id="PTHR33542:SF3">
    <property type="entry name" value="SIROHYDROCHLORIN FERROCHELATASE, CHLOROPLASTIC"/>
    <property type="match status" value="1"/>
</dbReference>
<evidence type="ECO:0000313" key="4">
    <source>
        <dbReference type="Proteomes" id="UP000448943"/>
    </source>
</evidence>
<dbReference type="Gene3D" id="3.40.50.1400">
    <property type="match status" value="2"/>
</dbReference>
<comment type="caution">
    <text evidence="3">The sequence shown here is derived from an EMBL/GenBank/DDBJ whole genome shotgun (WGS) entry which is preliminary data.</text>
</comment>
<keyword evidence="4" id="KW-1185">Reference proteome</keyword>
<dbReference type="AlphaFoldDB" id="A0A6N9Q5F4"/>
<dbReference type="EMBL" id="SIJB01000028">
    <property type="protein sequence ID" value="NBI29864.1"/>
    <property type="molecule type" value="Genomic_DNA"/>
</dbReference>
<sequence length="258" mass="29209">MKYGLLVISHGSRNKKWVQLVDQAVDEVQLPNFIPKESSFLELVENRLIQDGIYRLEAKGVTDIIVIPLFVSSGSTHLDEISYALRVTSKPTLETDLEPMDINAKIHLGVPVDDDPIIANILYERISDLSKNPQQEVLCLVGHGSKEKGFYARWRSGLDSLAKRVQMIGNFAGSESAMLLPNQVPCKIKVLNKKYPEYKVIIVPLFLSEGYFTNEVIPSRLRGFTYLYNGKPILPDKKISQWIKQQVSKHIDSKEDLL</sequence>
<keyword evidence="1" id="KW-0479">Metal-binding</keyword>
<evidence type="ECO:0000313" key="3">
    <source>
        <dbReference type="EMBL" id="NBI29864.1"/>
    </source>
</evidence>
<name>A0A6N9Q5F4_9BACL</name>
<dbReference type="SUPFAM" id="SSF53800">
    <property type="entry name" value="Chelatase"/>
    <property type="match status" value="1"/>
</dbReference>
<proteinExistence type="predicted"/>
<gene>
    <name evidence="3" type="ORF">ERL59_12935</name>
</gene>
<dbReference type="GO" id="GO:0016829">
    <property type="term" value="F:lyase activity"/>
    <property type="evidence" value="ECO:0007669"/>
    <property type="project" value="UniProtKB-KW"/>
</dbReference>
<dbReference type="Pfam" id="PF01903">
    <property type="entry name" value="CbiX"/>
    <property type="match status" value="1"/>
</dbReference>
<dbReference type="InterPro" id="IPR002762">
    <property type="entry name" value="CbiX-like"/>
</dbReference>
<dbReference type="PANTHER" id="PTHR33542">
    <property type="entry name" value="SIROHYDROCHLORIN FERROCHELATASE, CHLOROPLASTIC"/>
    <property type="match status" value="1"/>
</dbReference>
<dbReference type="Proteomes" id="UP000448943">
    <property type="component" value="Unassembled WGS sequence"/>
</dbReference>